<keyword evidence="2" id="KW-1185">Reference proteome</keyword>
<name>A0ABY7E8F1_MYAAR</name>
<organism evidence="1 2">
    <name type="scientific">Mya arenaria</name>
    <name type="common">Soft-shell clam</name>
    <dbReference type="NCBI Taxonomy" id="6604"/>
    <lineage>
        <taxon>Eukaryota</taxon>
        <taxon>Metazoa</taxon>
        <taxon>Spiralia</taxon>
        <taxon>Lophotrochozoa</taxon>
        <taxon>Mollusca</taxon>
        <taxon>Bivalvia</taxon>
        <taxon>Autobranchia</taxon>
        <taxon>Heteroconchia</taxon>
        <taxon>Euheterodonta</taxon>
        <taxon>Imparidentia</taxon>
        <taxon>Neoheterodontei</taxon>
        <taxon>Myida</taxon>
        <taxon>Myoidea</taxon>
        <taxon>Myidae</taxon>
        <taxon>Mya</taxon>
    </lineage>
</organism>
<evidence type="ECO:0000313" key="1">
    <source>
        <dbReference type="EMBL" id="WAR03431.1"/>
    </source>
</evidence>
<accession>A0ABY7E8F1</accession>
<sequence length="102" mass="11901">MLVDWYTGTWTGTIVALFEVISISWVYGTYDNYPSTPHPSNITILSVFIQRISSLCRPTDTWGPCGDGMDCNHRTNIIKYSERTFWDLFYFNVFGRFQRTLP</sequence>
<dbReference type="Proteomes" id="UP001164746">
    <property type="component" value="Chromosome 4"/>
</dbReference>
<reference evidence="1" key="1">
    <citation type="submission" date="2022-11" db="EMBL/GenBank/DDBJ databases">
        <title>Centuries of genome instability and evolution in soft-shell clam transmissible cancer (bioRxiv).</title>
        <authorList>
            <person name="Hart S.F.M."/>
            <person name="Yonemitsu M.A."/>
            <person name="Giersch R.M."/>
            <person name="Beal B.F."/>
            <person name="Arriagada G."/>
            <person name="Davis B.W."/>
            <person name="Ostrander E.A."/>
            <person name="Goff S.P."/>
            <person name="Metzger M.J."/>
        </authorList>
    </citation>
    <scope>NUCLEOTIDE SEQUENCE</scope>
    <source>
        <strain evidence="1">MELC-2E11</strain>
        <tissue evidence="1">Siphon/mantle</tissue>
    </source>
</reference>
<gene>
    <name evidence="1" type="ORF">MAR_009989</name>
</gene>
<dbReference type="EMBL" id="CP111015">
    <property type="protein sequence ID" value="WAR03431.1"/>
    <property type="molecule type" value="Genomic_DNA"/>
</dbReference>
<evidence type="ECO:0000313" key="2">
    <source>
        <dbReference type="Proteomes" id="UP001164746"/>
    </source>
</evidence>
<proteinExistence type="predicted"/>
<protein>
    <submittedName>
        <fullName evidence="1">Uncharacterized protein</fullName>
    </submittedName>
</protein>